<feature type="domain" description="PpiC" evidence="7">
    <location>
        <begin position="155"/>
        <end position="248"/>
    </location>
</feature>
<accession>A0A9D1Q6M9</accession>
<dbReference type="AlphaFoldDB" id="A0A9D1Q6M9"/>
<dbReference type="InterPro" id="IPR050245">
    <property type="entry name" value="PrsA_foldase"/>
</dbReference>
<dbReference type="EMBL" id="DXHP01000195">
    <property type="protein sequence ID" value="HIW07448.1"/>
    <property type="molecule type" value="Genomic_DNA"/>
</dbReference>
<reference evidence="8" key="2">
    <citation type="submission" date="2021-04" db="EMBL/GenBank/DDBJ databases">
        <authorList>
            <person name="Gilroy R."/>
        </authorList>
    </citation>
    <scope>NUCLEOTIDE SEQUENCE</scope>
    <source>
        <strain evidence="8">CHK160-9182</strain>
    </source>
</reference>
<dbReference type="GO" id="GO:0003755">
    <property type="term" value="F:peptidyl-prolyl cis-trans isomerase activity"/>
    <property type="evidence" value="ECO:0007669"/>
    <property type="project" value="UniProtKB-KW"/>
</dbReference>
<evidence type="ECO:0000256" key="2">
    <source>
        <dbReference type="ARBA" id="ARBA00007656"/>
    </source>
</evidence>
<evidence type="ECO:0000313" key="9">
    <source>
        <dbReference type="Proteomes" id="UP000823934"/>
    </source>
</evidence>
<protein>
    <recommendedName>
        <fullName evidence="3">peptidylprolyl isomerase</fullName>
        <ecNumber evidence="3">5.2.1.8</ecNumber>
    </recommendedName>
</protein>
<keyword evidence="6" id="KW-0732">Signal</keyword>
<evidence type="ECO:0000256" key="1">
    <source>
        <dbReference type="ARBA" id="ARBA00000971"/>
    </source>
</evidence>
<dbReference type="Gene3D" id="3.10.50.40">
    <property type="match status" value="1"/>
</dbReference>
<dbReference type="Proteomes" id="UP000823934">
    <property type="component" value="Unassembled WGS sequence"/>
</dbReference>
<feature type="signal peptide" evidence="6">
    <location>
        <begin position="1"/>
        <end position="24"/>
    </location>
</feature>
<dbReference type="PANTHER" id="PTHR47245">
    <property type="entry name" value="PEPTIDYLPROLYL ISOMERASE"/>
    <property type="match status" value="1"/>
</dbReference>
<dbReference type="InterPro" id="IPR046357">
    <property type="entry name" value="PPIase_dom_sf"/>
</dbReference>
<dbReference type="Pfam" id="PF00639">
    <property type="entry name" value="Rotamase"/>
    <property type="match status" value="1"/>
</dbReference>
<evidence type="ECO:0000259" key="7">
    <source>
        <dbReference type="PROSITE" id="PS50198"/>
    </source>
</evidence>
<evidence type="ECO:0000256" key="5">
    <source>
        <dbReference type="PROSITE-ProRule" id="PRU00278"/>
    </source>
</evidence>
<comment type="similarity">
    <text evidence="2">Belongs to the PpiC/parvulin rotamase family.</text>
</comment>
<dbReference type="EC" id="5.2.1.8" evidence="3"/>
<evidence type="ECO:0000256" key="4">
    <source>
        <dbReference type="ARBA" id="ARBA00023110"/>
    </source>
</evidence>
<keyword evidence="5 8" id="KW-0413">Isomerase</keyword>
<proteinExistence type="inferred from homology"/>
<feature type="chain" id="PRO_5039654660" description="peptidylprolyl isomerase" evidence="6">
    <location>
        <begin position="25"/>
        <end position="292"/>
    </location>
</feature>
<evidence type="ECO:0000256" key="6">
    <source>
        <dbReference type="SAM" id="SignalP"/>
    </source>
</evidence>
<evidence type="ECO:0000256" key="3">
    <source>
        <dbReference type="ARBA" id="ARBA00013194"/>
    </source>
</evidence>
<dbReference type="PANTHER" id="PTHR47245:SF2">
    <property type="entry name" value="PEPTIDYL-PROLYL CIS-TRANS ISOMERASE HP_0175-RELATED"/>
    <property type="match status" value="1"/>
</dbReference>
<comment type="caution">
    <text evidence="8">The sequence shown here is derived from an EMBL/GenBank/DDBJ whole genome shotgun (WGS) entry which is preliminary data.</text>
</comment>
<comment type="catalytic activity">
    <reaction evidence="1">
        <text>[protein]-peptidylproline (omega=180) = [protein]-peptidylproline (omega=0)</text>
        <dbReference type="Rhea" id="RHEA:16237"/>
        <dbReference type="Rhea" id="RHEA-COMP:10747"/>
        <dbReference type="Rhea" id="RHEA-COMP:10748"/>
        <dbReference type="ChEBI" id="CHEBI:83833"/>
        <dbReference type="ChEBI" id="CHEBI:83834"/>
        <dbReference type="EC" id="5.2.1.8"/>
    </reaction>
</comment>
<dbReference type="InterPro" id="IPR027304">
    <property type="entry name" value="Trigger_fact/SurA_dom_sf"/>
</dbReference>
<reference evidence="8" key="1">
    <citation type="journal article" date="2021" name="PeerJ">
        <title>Extensive microbial diversity within the chicken gut microbiome revealed by metagenomics and culture.</title>
        <authorList>
            <person name="Gilroy R."/>
            <person name="Ravi A."/>
            <person name="Getino M."/>
            <person name="Pursley I."/>
            <person name="Horton D.L."/>
            <person name="Alikhan N.F."/>
            <person name="Baker D."/>
            <person name="Gharbi K."/>
            <person name="Hall N."/>
            <person name="Watson M."/>
            <person name="Adriaenssens E.M."/>
            <person name="Foster-Nyarko E."/>
            <person name="Jarju S."/>
            <person name="Secka A."/>
            <person name="Antonio M."/>
            <person name="Oren A."/>
            <person name="Chaudhuri R.R."/>
            <person name="La Ragione R."/>
            <person name="Hildebrand F."/>
            <person name="Pallen M.J."/>
        </authorList>
    </citation>
    <scope>NUCLEOTIDE SEQUENCE</scope>
    <source>
        <strain evidence="8">CHK160-9182</strain>
    </source>
</reference>
<dbReference type="PROSITE" id="PS50198">
    <property type="entry name" value="PPIC_PPIASE_2"/>
    <property type="match status" value="1"/>
</dbReference>
<name>A0A9D1Q6M9_9GAMM</name>
<keyword evidence="4 5" id="KW-0697">Rotamase</keyword>
<dbReference type="InterPro" id="IPR000297">
    <property type="entry name" value="PPIase_PpiC"/>
</dbReference>
<dbReference type="SUPFAM" id="SSF54534">
    <property type="entry name" value="FKBP-like"/>
    <property type="match status" value="1"/>
</dbReference>
<gene>
    <name evidence="8" type="ORF">H9889_09030</name>
</gene>
<dbReference type="SUPFAM" id="SSF109998">
    <property type="entry name" value="Triger factor/SurA peptide-binding domain-like"/>
    <property type="match status" value="1"/>
</dbReference>
<dbReference type="Gene3D" id="1.10.8.1040">
    <property type="match status" value="1"/>
</dbReference>
<evidence type="ECO:0000313" key="8">
    <source>
        <dbReference type="EMBL" id="HIW07448.1"/>
    </source>
</evidence>
<sequence>MKNLFKTTLLTTALLGAFSTAAMAQDAAKTEPVEVEISSYVFQDPVAKVNGREVSKSEFDNFLFVTQGIAVGDIDSVEDKALAEQLLVLLGEQDLVAGEAKSRGLDQTANYQARLKVIGDLLLSQTLLEDMIAKNEFAPADLKAVYDAEVAKVDKKEYQASHILVETEAEAQAILEAINKGETTFADAAVEKSLDKATAMRDGSLGGWFNPSMMDQSFSNALEAMEKGAMSTAPVQSSFGYHIIVLDDVRDTQIVPFDEIDAATKNELINVVFQQKLQDLQKDVKVELPESK</sequence>
<organism evidence="8 9">
    <name type="scientific">Candidatus Ignatzschineria merdigallinarum</name>
    <dbReference type="NCBI Taxonomy" id="2838621"/>
    <lineage>
        <taxon>Bacteria</taxon>
        <taxon>Pseudomonadati</taxon>
        <taxon>Pseudomonadota</taxon>
        <taxon>Gammaproteobacteria</taxon>
        <taxon>Cardiobacteriales</taxon>
        <taxon>Ignatzschineriaceae</taxon>
        <taxon>Ignatzschineria</taxon>
    </lineage>
</organism>